<dbReference type="Proteomes" id="UP000177069">
    <property type="component" value="Unassembled WGS sequence"/>
</dbReference>
<protein>
    <submittedName>
        <fullName evidence="1">Uncharacterized protein</fullName>
    </submittedName>
</protein>
<dbReference type="EMBL" id="MFBA01000018">
    <property type="protein sequence ID" value="OGD85648.1"/>
    <property type="molecule type" value="Genomic_DNA"/>
</dbReference>
<proteinExistence type="predicted"/>
<reference evidence="1 2" key="1">
    <citation type="journal article" date="2016" name="Nat. Commun.">
        <title>Thousands of microbial genomes shed light on interconnected biogeochemical processes in an aquifer system.</title>
        <authorList>
            <person name="Anantharaman K."/>
            <person name="Brown C.T."/>
            <person name="Hug L.A."/>
            <person name="Sharon I."/>
            <person name="Castelle C.J."/>
            <person name="Probst A.J."/>
            <person name="Thomas B.C."/>
            <person name="Singh A."/>
            <person name="Wilkins M.J."/>
            <person name="Karaoz U."/>
            <person name="Brodie E.L."/>
            <person name="Williams K.H."/>
            <person name="Hubbard S.S."/>
            <person name="Banfield J.F."/>
        </authorList>
    </citation>
    <scope>NUCLEOTIDE SEQUENCE [LARGE SCALE GENOMIC DNA]</scope>
</reference>
<comment type="caution">
    <text evidence="1">The sequence shown here is derived from an EMBL/GenBank/DDBJ whole genome shotgun (WGS) entry which is preliminary data.</text>
</comment>
<name>A0A1F5G1C8_9BACT</name>
<accession>A0A1F5G1C8</accession>
<dbReference type="AlphaFoldDB" id="A0A1F5G1C8"/>
<organism evidence="1 2">
    <name type="scientific">Candidatus Curtissbacteria bacterium RIFCSPHIGHO2_01_FULL_41_13</name>
    <dbReference type="NCBI Taxonomy" id="1797745"/>
    <lineage>
        <taxon>Bacteria</taxon>
        <taxon>Candidatus Curtissiibacteriota</taxon>
    </lineage>
</organism>
<sequence>MSRIEVEFTGEWAEQLAEVGKKPESTVRLGKTASFGFANRVLQVENNDWFSGNITLFDASRMVGDEVSTTESKVKTHIPTRVRIDGKTVAVLRKQGGSTI</sequence>
<gene>
    <name evidence="1" type="ORF">A2696_03160</name>
</gene>
<evidence type="ECO:0000313" key="2">
    <source>
        <dbReference type="Proteomes" id="UP000177069"/>
    </source>
</evidence>
<evidence type="ECO:0000313" key="1">
    <source>
        <dbReference type="EMBL" id="OGD85648.1"/>
    </source>
</evidence>